<feature type="region of interest" description="Disordered" evidence="2">
    <location>
        <begin position="83"/>
        <end position="256"/>
    </location>
</feature>
<keyword evidence="1" id="KW-0862">Zinc</keyword>
<dbReference type="AlphaFoldDB" id="A0A161HGE5"/>
<keyword evidence="1" id="KW-0863">Zinc-finger</keyword>
<dbReference type="Proteomes" id="UP000189580">
    <property type="component" value="Chromosome a"/>
</dbReference>
<feature type="domain" description="C2H2-type" evidence="3">
    <location>
        <begin position="320"/>
        <end position="343"/>
    </location>
</feature>
<sequence>MIRRQSIPLSLLTNNPVSSILNNGMSSENRDGTAGTPAAVGGSGASRINSILNPKPEYQTSALRYRTSPSQAISGVHATARVQHTPSGGLHGSEFSSPTSSSDLTDSAESEEDSGSFNRGLNRASTAGTVSSLTTHGTNGTNTANRTNMMNRMNSMNNSTLSSRSSSSSNSSGISISSITNNNNSTSTSLSTAPAPRPTRAKREEQPGSGAEPQPPEAHTPHPDPLSTRAPSASPPAGKPAGSHRRKSSVFNGNSETGLANYIKVPLKKRTRDQVDDGAGNDDDTESLEYQYQCLDCLDRFSSTSELRQHKKNLHHIQTYKCRKCGELFRSIADRQTHKNNKHFDTITCTIEGDNFREFKQGSTVSSNRNGAGYFSCPVDYCTFLTRIPGYWYDHVHHVEHHGENPQKRKKRASMAP</sequence>
<feature type="compositionally biased region" description="Low complexity" evidence="2">
    <location>
        <begin position="93"/>
        <end position="105"/>
    </location>
</feature>
<evidence type="ECO:0000313" key="5">
    <source>
        <dbReference type="Proteomes" id="UP000189580"/>
    </source>
</evidence>
<dbReference type="KEGG" id="slb:AWJ20_65"/>
<gene>
    <name evidence="4" type="ORF">AWJ20_65</name>
</gene>
<dbReference type="SUPFAM" id="SSF57667">
    <property type="entry name" value="beta-beta-alpha zinc fingers"/>
    <property type="match status" value="1"/>
</dbReference>
<proteinExistence type="predicted"/>
<dbReference type="InterPro" id="IPR013087">
    <property type="entry name" value="Znf_C2H2_type"/>
</dbReference>
<dbReference type="EMBL" id="CP014501">
    <property type="protein sequence ID" value="ANB11841.1"/>
    <property type="molecule type" value="Genomic_DNA"/>
</dbReference>
<evidence type="ECO:0000313" key="4">
    <source>
        <dbReference type="EMBL" id="ANB11841.1"/>
    </source>
</evidence>
<dbReference type="OrthoDB" id="6077919at2759"/>
<feature type="compositionally biased region" description="Polar residues" evidence="2">
    <location>
        <begin position="115"/>
        <end position="130"/>
    </location>
</feature>
<evidence type="ECO:0000256" key="2">
    <source>
        <dbReference type="SAM" id="MobiDB-lite"/>
    </source>
</evidence>
<feature type="domain" description="C2H2-type" evidence="3">
    <location>
        <begin position="292"/>
        <end position="315"/>
    </location>
</feature>
<evidence type="ECO:0000256" key="1">
    <source>
        <dbReference type="PROSITE-ProRule" id="PRU00042"/>
    </source>
</evidence>
<dbReference type="SMART" id="SM00355">
    <property type="entry name" value="ZnF_C2H2"/>
    <property type="match status" value="3"/>
</dbReference>
<dbReference type="InterPro" id="IPR036236">
    <property type="entry name" value="Znf_C2H2_sf"/>
</dbReference>
<organism evidence="4 5">
    <name type="scientific">Sugiyamaella lignohabitans</name>
    <dbReference type="NCBI Taxonomy" id="796027"/>
    <lineage>
        <taxon>Eukaryota</taxon>
        <taxon>Fungi</taxon>
        <taxon>Dikarya</taxon>
        <taxon>Ascomycota</taxon>
        <taxon>Saccharomycotina</taxon>
        <taxon>Dipodascomycetes</taxon>
        <taxon>Dipodascales</taxon>
        <taxon>Trichomonascaceae</taxon>
        <taxon>Sugiyamaella</taxon>
    </lineage>
</organism>
<feature type="compositionally biased region" description="Low complexity" evidence="2">
    <location>
        <begin position="131"/>
        <end position="192"/>
    </location>
</feature>
<keyword evidence="1" id="KW-0479">Metal-binding</keyword>
<accession>A0A161HGE5</accession>
<protein>
    <recommendedName>
        <fullName evidence="3">C2H2-type domain-containing protein</fullName>
    </recommendedName>
</protein>
<dbReference type="GO" id="GO:0008270">
    <property type="term" value="F:zinc ion binding"/>
    <property type="evidence" value="ECO:0007669"/>
    <property type="project" value="UniProtKB-KW"/>
</dbReference>
<feature type="region of interest" description="Disordered" evidence="2">
    <location>
        <begin position="22"/>
        <end position="52"/>
    </location>
</feature>
<dbReference type="GeneID" id="30037705"/>
<dbReference type="Gene3D" id="3.30.160.60">
    <property type="entry name" value="Classic Zinc Finger"/>
    <property type="match status" value="1"/>
</dbReference>
<reference evidence="4 5" key="1">
    <citation type="submission" date="2016-02" db="EMBL/GenBank/DDBJ databases">
        <title>Complete genome sequence and transcriptome regulation of the pentose utilising yeast Sugiyamaella lignohabitans.</title>
        <authorList>
            <person name="Bellasio M."/>
            <person name="Peymann A."/>
            <person name="Valli M."/>
            <person name="Sipitzky M."/>
            <person name="Graf A."/>
            <person name="Sauer M."/>
            <person name="Marx H."/>
            <person name="Mattanovich D."/>
        </authorList>
    </citation>
    <scope>NUCLEOTIDE SEQUENCE [LARGE SCALE GENOMIC DNA]</scope>
    <source>
        <strain evidence="4 5">CBS 10342</strain>
    </source>
</reference>
<name>A0A161HGE5_9ASCO</name>
<dbReference type="RefSeq" id="XP_018734318.1">
    <property type="nucleotide sequence ID" value="XM_018882601.1"/>
</dbReference>
<dbReference type="PROSITE" id="PS00028">
    <property type="entry name" value="ZINC_FINGER_C2H2_1"/>
    <property type="match status" value="1"/>
</dbReference>
<evidence type="ECO:0000259" key="3">
    <source>
        <dbReference type="PROSITE" id="PS50157"/>
    </source>
</evidence>
<keyword evidence="5" id="KW-1185">Reference proteome</keyword>
<dbReference type="PROSITE" id="PS50157">
    <property type="entry name" value="ZINC_FINGER_C2H2_2"/>
    <property type="match status" value="2"/>
</dbReference>